<dbReference type="InterPro" id="IPR025552">
    <property type="entry name" value="YkyB"/>
</dbReference>
<dbReference type="EMBL" id="AVBG01000003">
    <property type="protein sequence ID" value="KGP92100.1"/>
    <property type="molecule type" value="Genomic_DNA"/>
</dbReference>
<protein>
    <recommendedName>
        <fullName evidence="4">YkyB-like protein</fullName>
    </recommendedName>
</protein>
<reference evidence="2 3" key="1">
    <citation type="submission" date="2013-08" db="EMBL/GenBank/DDBJ databases">
        <title>Genome of Pontibacillus chungwhensis.</title>
        <authorList>
            <person name="Wang Q."/>
            <person name="Wang G."/>
        </authorList>
    </citation>
    <scope>NUCLEOTIDE SEQUENCE [LARGE SCALE GENOMIC DNA]</scope>
    <source>
        <strain evidence="2 3">BH030062</strain>
    </source>
</reference>
<comment type="caution">
    <text evidence="2">The sequence shown here is derived from an EMBL/GenBank/DDBJ whole genome shotgun (WGS) entry which is preliminary data.</text>
</comment>
<evidence type="ECO:0008006" key="4">
    <source>
        <dbReference type="Google" id="ProtNLM"/>
    </source>
</evidence>
<organism evidence="2 3">
    <name type="scientific">Pontibacillus chungwhensis BH030062</name>
    <dbReference type="NCBI Taxonomy" id="1385513"/>
    <lineage>
        <taxon>Bacteria</taxon>
        <taxon>Bacillati</taxon>
        <taxon>Bacillota</taxon>
        <taxon>Bacilli</taxon>
        <taxon>Bacillales</taxon>
        <taxon>Bacillaceae</taxon>
        <taxon>Pontibacillus</taxon>
    </lineage>
</organism>
<dbReference type="Pfam" id="PF14177">
    <property type="entry name" value="YkyB"/>
    <property type="match status" value="1"/>
</dbReference>
<dbReference type="STRING" id="1385513.N780_00455"/>
<evidence type="ECO:0000313" key="3">
    <source>
        <dbReference type="Proteomes" id="UP000030153"/>
    </source>
</evidence>
<feature type="region of interest" description="Disordered" evidence="1">
    <location>
        <begin position="128"/>
        <end position="150"/>
    </location>
</feature>
<keyword evidence="3" id="KW-1185">Reference proteome</keyword>
<accession>A0A0A2VEM3</accession>
<dbReference type="RefSeq" id="WP_036781007.1">
    <property type="nucleotide sequence ID" value="NZ_AVBG01000003.1"/>
</dbReference>
<gene>
    <name evidence="2" type="ORF">N780_00455</name>
</gene>
<dbReference type="OrthoDB" id="2360869at2"/>
<evidence type="ECO:0000256" key="1">
    <source>
        <dbReference type="SAM" id="MobiDB-lite"/>
    </source>
</evidence>
<evidence type="ECO:0000313" key="2">
    <source>
        <dbReference type="EMBL" id="KGP92100.1"/>
    </source>
</evidence>
<proteinExistence type="predicted"/>
<dbReference type="AlphaFoldDB" id="A0A0A2VEM3"/>
<sequence length="164" mass="19432">MKNDVKHSSTKEIAEAIYVVNRHAKTAPDPRHLYTLKKKAIQQLIAQKHAKKIGLHYSDHPKYSHQHSTLLVQVANYYFHIPPRKEDFQALKHLGNIDQSYRNPKPSLSLSKAKKVLYRYLNWEEESKVTAEQRNKRHTRSPYSNPHYAPWGQLVSWEQKDRRR</sequence>
<name>A0A0A2VEM3_9BACI</name>
<dbReference type="eggNOG" id="ENOG50310Y3">
    <property type="taxonomic scope" value="Bacteria"/>
</dbReference>
<dbReference type="Proteomes" id="UP000030153">
    <property type="component" value="Unassembled WGS sequence"/>
</dbReference>